<comment type="caution">
    <text evidence="1">The sequence shown here is derived from an EMBL/GenBank/DDBJ whole genome shotgun (WGS) entry which is preliminary data.</text>
</comment>
<sequence length="63" mass="7578">KSPDELDAMDKELRDRKLKNKDWRDIDKKWYESLETNEFNDGFFGFAPVKTAPNHWGKVYENN</sequence>
<evidence type="ECO:0000313" key="2">
    <source>
        <dbReference type="Proteomes" id="UP000256379"/>
    </source>
</evidence>
<dbReference type="Proteomes" id="UP000256379">
    <property type="component" value="Unassembled WGS sequence"/>
</dbReference>
<feature type="non-terminal residue" evidence="1">
    <location>
        <position position="1"/>
    </location>
</feature>
<name>A0A3D8I2W7_9HELI</name>
<organism evidence="1 2">
    <name type="scientific">Helicobacter didelphidarum</name>
    <dbReference type="NCBI Taxonomy" id="2040648"/>
    <lineage>
        <taxon>Bacteria</taxon>
        <taxon>Pseudomonadati</taxon>
        <taxon>Campylobacterota</taxon>
        <taxon>Epsilonproteobacteria</taxon>
        <taxon>Campylobacterales</taxon>
        <taxon>Helicobacteraceae</taxon>
        <taxon>Helicobacter</taxon>
    </lineage>
</organism>
<accession>A0A3D8I2W7</accession>
<keyword evidence="2" id="KW-1185">Reference proteome</keyword>
<dbReference type="EMBL" id="NXLQ01000131">
    <property type="protein sequence ID" value="RDU59479.1"/>
    <property type="molecule type" value="Genomic_DNA"/>
</dbReference>
<protein>
    <submittedName>
        <fullName evidence="1">Uncharacterized protein</fullName>
    </submittedName>
</protein>
<reference evidence="1 2" key="1">
    <citation type="submission" date="2018-04" db="EMBL/GenBank/DDBJ databases">
        <title>Novel Campyloabacter and Helicobacter Species and Strains.</title>
        <authorList>
            <person name="Mannion A.J."/>
            <person name="Shen Z."/>
            <person name="Fox J.G."/>
        </authorList>
    </citation>
    <scope>NUCLEOTIDE SEQUENCE [LARGE SCALE GENOMIC DNA]</scope>
    <source>
        <strain evidence="1 2">MIT 17-337</strain>
    </source>
</reference>
<dbReference type="AlphaFoldDB" id="A0A3D8I2W7"/>
<gene>
    <name evidence="1" type="ORF">CQA53_11435</name>
</gene>
<evidence type="ECO:0000313" key="1">
    <source>
        <dbReference type="EMBL" id="RDU59479.1"/>
    </source>
</evidence>
<proteinExistence type="predicted"/>